<name>A0ABQ5DFE4_9ASTR</name>
<feature type="region of interest" description="Disordered" evidence="1">
    <location>
        <begin position="148"/>
        <end position="172"/>
    </location>
</feature>
<keyword evidence="3" id="KW-1185">Reference proteome</keyword>
<evidence type="ECO:0000313" key="2">
    <source>
        <dbReference type="EMBL" id="GJT37714.1"/>
    </source>
</evidence>
<gene>
    <name evidence="2" type="ORF">Tco_0937579</name>
</gene>
<accession>A0ABQ5DFE4</accession>
<reference evidence="2" key="2">
    <citation type="submission" date="2022-01" db="EMBL/GenBank/DDBJ databases">
        <authorList>
            <person name="Yamashiro T."/>
            <person name="Shiraishi A."/>
            <person name="Satake H."/>
            <person name="Nakayama K."/>
        </authorList>
    </citation>
    <scope>NUCLEOTIDE SEQUENCE</scope>
</reference>
<sequence>MPLASTTQLTALTLACSDAISCSDDTSIALDASNSCLIVSSLMRGISSRCSYISPIISLWSSNLALTAVSVGTSCCTLDDTPLTLLRCGDSSGAGENYTAGAGGVYDLHLLRDSLTNGGGESKADDGDEYIKTLRLLRGGADEDACDVADEYSDDGGGDSTGDDGGGDAIIH</sequence>
<comment type="caution">
    <text evidence="2">The sequence shown here is derived from an EMBL/GenBank/DDBJ whole genome shotgun (WGS) entry which is preliminary data.</text>
</comment>
<protein>
    <submittedName>
        <fullName evidence="2">Uncharacterized protein</fullName>
    </submittedName>
</protein>
<evidence type="ECO:0000256" key="1">
    <source>
        <dbReference type="SAM" id="MobiDB-lite"/>
    </source>
</evidence>
<evidence type="ECO:0000313" key="3">
    <source>
        <dbReference type="Proteomes" id="UP001151760"/>
    </source>
</evidence>
<reference evidence="2" key="1">
    <citation type="journal article" date="2022" name="Int. J. Mol. Sci.">
        <title>Draft Genome of Tanacetum Coccineum: Genomic Comparison of Closely Related Tanacetum-Family Plants.</title>
        <authorList>
            <person name="Yamashiro T."/>
            <person name="Shiraishi A."/>
            <person name="Nakayama K."/>
            <person name="Satake H."/>
        </authorList>
    </citation>
    <scope>NUCLEOTIDE SEQUENCE</scope>
</reference>
<dbReference type="EMBL" id="BQNB010015246">
    <property type="protein sequence ID" value="GJT37714.1"/>
    <property type="molecule type" value="Genomic_DNA"/>
</dbReference>
<dbReference type="Proteomes" id="UP001151760">
    <property type="component" value="Unassembled WGS sequence"/>
</dbReference>
<proteinExistence type="predicted"/>
<organism evidence="2 3">
    <name type="scientific">Tanacetum coccineum</name>
    <dbReference type="NCBI Taxonomy" id="301880"/>
    <lineage>
        <taxon>Eukaryota</taxon>
        <taxon>Viridiplantae</taxon>
        <taxon>Streptophyta</taxon>
        <taxon>Embryophyta</taxon>
        <taxon>Tracheophyta</taxon>
        <taxon>Spermatophyta</taxon>
        <taxon>Magnoliopsida</taxon>
        <taxon>eudicotyledons</taxon>
        <taxon>Gunneridae</taxon>
        <taxon>Pentapetalae</taxon>
        <taxon>asterids</taxon>
        <taxon>campanulids</taxon>
        <taxon>Asterales</taxon>
        <taxon>Asteraceae</taxon>
        <taxon>Asteroideae</taxon>
        <taxon>Anthemideae</taxon>
        <taxon>Anthemidinae</taxon>
        <taxon>Tanacetum</taxon>
    </lineage>
</organism>
<feature type="compositionally biased region" description="Acidic residues" evidence="1">
    <location>
        <begin position="148"/>
        <end position="166"/>
    </location>
</feature>